<organism evidence="12 13">
    <name type="scientific">Thermoclostridium stercorarium subsp. thermolacticum DSM 2910</name>
    <dbReference type="NCBI Taxonomy" id="1121336"/>
    <lineage>
        <taxon>Bacteria</taxon>
        <taxon>Bacillati</taxon>
        <taxon>Bacillota</taxon>
        <taxon>Clostridia</taxon>
        <taxon>Eubacteriales</taxon>
        <taxon>Oscillospiraceae</taxon>
        <taxon>Thermoclostridium</taxon>
    </lineage>
</organism>
<proteinExistence type="predicted"/>
<evidence type="ECO:0000256" key="10">
    <source>
        <dbReference type="SAM" id="Phobius"/>
    </source>
</evidence>
<keyword evidence="4" id="KW-0378">Hydrolase</keyword>
<feature type="domain" description="PD-(D/E)XK endonuclease-like" evidence="11">
    <location>
        <begin position="820"/>
        <end position="1098"/>
    </location>
</feature>
<protein>
    <submittedName>
        <fullName evidence="12">ATP-dependent nuclease subunit B</fullName>
    </submittedName>
</protein>
<keyword evidence="2" id="KW-0547">Nucleotide-binding</keyword>
<evidence type="ECO:0000256" key="4">
    <source>
        <dbReference type="ARBA" id="ARBA00022801"/>
    </source>
</evidence>
<keyword evidence="9" id="KW-0234">DNA repair</keyword>
<evidence type="ECO:0000259" key="11">
    <source>
        <dbReference type="Pfam" id="PF12705"/>
    </source>
</evidence>
<evidence type="ECO:0000256" key="2">
    <source>
        <dbReference type="ARBA" id="ARBA00022741"/>
    </source>
</evidence>
<dbReference type="Pfam" id="PF12705">
    <property type="entry name" value="PDDEXK_1"/>
    <property type="match status" value="1"/>
</dbReference>
<feature type="transmembrane region" description="Helical" evidence="10">
    <location>
        <begin position="20"/>
        <end position="40"/>
    </location>
</feature>
<keyword evidence="7" id="KW-0067">ATP-binding</keyword>
<evidence type="ECO:0000256" key="8">
    <source>
        <dbReference type="ARBA" id="ARBA00023125"/>
    </source>
</evidence>
<dbReference type="InterPro" id="IPR027417">
    <property type="entry name" value="P-loop_NTPase"/>
</dbReference>
<reference evidence="12 13" key="1">
    <citation type="submission" date="2016-02" db="EMBL/GenBank/DDBJ databases">
        <title>Comparison of Clostridium stercorarium subspecies using comparative genomics and transcriptomics.</title>
        <authorList>
            <person name="Schellenberg J."/>
            <person name="Thallinger G."/>
            <person name="Levin D.B."/>
            <person name="Zhang X."/>
            <person name="Alvare G."/>
            <person name="Fristensky B."/>
            <person name="Sparling R."/>
        </authorList>
    </citation>
    <scope>NUCLEOTIDE SEQUENCE [LARGE SCALE GENOMIC DNA]</scope>
    <source>
        <strain evidence="12 13">DSM 2910</strain>
    </source>
</reference>
<keyword evidence="1" id="KW-0540">Nuclease</keyword>
<keyword evidence="10" id="KW-0472">Membrane</keyword>
<keyword evidence="5" id="KW-0347">Helicase</keyword>
<evidence type="ECO:0000256" key="3">
    <source>
        <dbReference type="ARBA" id="ARBA00022763"/>
    </source>
</evidence>
<dbReference type="OrthoDB" id="9758506at2"/>
<gene>
    <name evidence="12" type="ORF">CSTERTH_11300</name>
</gene>
<dbReference type="GO" id="GO:0006281">
    <property type="term" value="P:DNA repair"/>
    <property type="evidence" value="ECO:0007669"/>
    <property type="project" value="UniProtKB-KW"/>
</dbReference>
<dbReference type="SUPFAM" id="SSF52980">
    <property type="entry name" value="Restriction endonuclease-like"/>
    <property type="match status" value="1"/>
</dbReference>
<dbReference type="Proteomes" id="UP000092971">
    <property type="component" value="Chromosome"/>
</dbReference>
<keyword evidence="6" id="KW-0269">Exonuclease</keyword>
<dbReference type="GO" id="GO:0004527">
    <property type="term" value="F:exonuclease activity"/>
    <property type="evidence" value="ECO:0007669"/>
    <property type="project" value="UniProtKB-KW"/>
</dbReference>
<dbReference type="GO" id="GO:0004386">
    <property type="term" value="F:helicase activity"/>
    <property type="evidence" value="ECO:0007669"/>
    <property type="project" value="UniProtKB-KW"/>
</dbReference>
<dbReference type="InterPro" id="IPR011604">
    <property type="entry name" value="PDDEXK-like_dom_sf"/>
</dbReference>
<dbReference type="SUPFAM" id="SSF52540">
    <property type="entry name" value="P-loop containing nucleoside triphosphate hydrolases"/>
    <property type="match status" value="1"/>
</dbReference>
<evidence type="ECO:0000313" key="13">
    <source>
        <dbReference type="Proteomes" id="UP000092971"/>
    </source>
</evidence>
<evidence type="ECO:0000256" key="1">
    <source>
        <dbReference type="ARBA" id="ARBA00022722"/>
    </source>
</evidence>
<keyword evidence="3" id="KW-0227">DNA damage</keyword>
<dbReference type="Gene3D" id="3.90.320.10">
    <property type="match status" value="1"/>
</dbReference>
<sequence>MLQGTCFFRNHALGSGYFEIFPLICMAIIMISAYISVYDFSGCLNILLFSYPKFYCNIPKSAALGQPDRLYHHRFRPTCLPMKSFLRQLRLFFSQQNYGFIVILIYSLNVLQHACGYRFETSNGQETLTMIDALAAVCTDNLLRNKILIVPSYSVGRNIITSLASSKIPVFNLRVETVQGLVHEFGMPLLSGRNEILIDDTVSRREMFSVIYKMKRNNEFEYFTDIQPTPSVADIIWNAVMEIKYAGLDPDSLDETLFVSPEKARDIKNIIKNYDLLLKAEKMTDYPGLIQMLLESGVSSREVLLLVPNSLKLRFIERKFIDKAFSPVKVIYDEPVAGMDAPRSYYRREYPEEKKSSSVFASLFSPDERRTNNCLNNIRIMKAYGESNEVEAVMRDIVERKIPFDSVCIYTSAMEPYAQLLYQKAMLLGIDVTFGFGISVLNSRPGKAFNALIQWMASNYQVSCLTGMLYQELIEIPGENGWTITPFQAANALRVSGIGWGRERYLPVLDEKITLLQNESSPDDEKAQNRIKVFAILRGFAETVLNMLPESNDGMVYLDKLAKGISDFISSFAQVKSVMDAEAKKAITERLELISTGLLVEFDEGLRIIEHYIGGIRIRVSGPEKGHIHLTDFDGGFYINRRNHYFIGFDADRFPGRAGEDPVLLDVEKQRISEHIATNRDKPAENLYRLVQLLAATEGNVTITYSAFDTAENRAKIPSPFVLQVYRMISGNVSADYSDLKNYLDDTKGYTSDNALDETHFWLNVYCKGFSAENLNKSVTECYPHLKHGINAWNCRWSDRLTCYDGYVGKLNLYKENEVFSASRLEFLAKCPYQYFLRYVLNVSPPEEPVYDPEKWLDPLQKGLLYHAVFERFYKTLAEKNEKPSKEAHCSLILKIAETVIDEFRRQIPPPNDVVFDIEKRDILESCLIFLASEEENYDGGIPVEFELAFGLDDNGYPPVEIRLGGERTLLLSGKIDRVDKLDENIYRIVDYKSGGTYGFSDRDFFKQGRQLQHALYAYALEVLLRNKNNAGDVKVREGVYLFPTRKGEGRRFIRVQRDRTKLIKLLNNLFDIIEEGVFAPTENTDDCHWCDYRQVCRVHRLVNVIQAKRNDQDVSALVALRGLRDYE</sequence>
<evidence type="ECO:0000313" key="12">
    <source>
        <dbReference type="EMBL" id="ANW99574.1"/>
    </source>
</evidence>
<keyword evidence="10" id="KW-0812">Transmembrane</keyword>
<keyword evidence="10" id="KW-1133">Transmembrane helix</keyword>
<dbReference type="PANTHER" id="PTHR30591">
    <property type="entry name" value="RECBCD ENZYME SUBUNIT RECC"/>
    <property type="match status" value="1"/>
</dbReference>
<evidence type="ECO:0000256" key="7">
    <source>
        <dbReference type="ARBA" id="ARBA00022840"/>
    </source>
</evidence>
<dbReference type="EMBL" id="CP014672">
    <property type="protein sequence ID" value="ANW99574.1"/>
    <property type="molecule type" value="Genomic_DNA"/>
</dbReference>
<dbReference type="GO" id="GO:0006310">
    <property type="term" value="P:DNA recombination"/>
    <property type="evidence" value="ECO:0007669"/>
    <property type="project" value="TreeGrafter"/>
</dbReference>
<dbReference type="InterPro" id="IPR011335">
    <property type="entry name" value="Restrct_endonuc-II-like"/>
</dbReference>
<accession>A0A1B1YFN2</accession>
<keyword evidence="8" id="KW-0238">DNA-binding</keyword>
<dbReference type="GO" id="GO:0005524">
    <property type="term" value="F:ATP binding"/>
    <property type="evidence" value="ECO:0007669"/>
    <property type="project" value="UniProtKB-KW"/>
</dbReference>
<dbReference type="GO" id="GO:0003677">
    <property type="term" value="F:DNA binding"/>
    <property type="evidence" value="ECO:0007669"/>
    <property type="project" value="UniProtKB-KW"/>
</dbReference>
<dbReference type="Gene3D" id="3.40.50.300">
    <property type="entry name" value="P-loop containing nucleotide triphosphate hydrolases"/>
    <property type="match status" value="1"/>
</dbReference>
<dbReference type="InterPro" id="IPR038726">
    <property type="entry name" value="PDDEXK_AddAB-type"/>
</dbReference>
<dbReference type="PANTHER" id="PTHR30591:SF1">
    <property type="entry name" value="RECBCD ENZYME SUBUNIT RECC"/>
    <property type="match status" value="1"/>
</dbReference>
<dbReference type="AlphaFoldDB" id="A0A1B1YFN2"/>
<name>A0A1B1YFN2_THEST</name>
<evidence type="ECO:0000256" key="5">
    <source>
        <dbReference type="ARBA" id="ARBA00022806"/>
    </source>
</evidence>
<evidence type="ECO:0000256" key="6">
    <source>
        <dbReference type="ARBA" id="ARBA00022839"/>
    </source>
</evidence>
<evidence type="ECO:0000256" key="9">
    <source>
        <dbReference type="ARBA" id="ARBA00023204"/>
    </source>
</evidence>